<organism evidence="1">
    <name type="scientific">viral metagenome</name>
    <dbReference type="NCBI Taxonomy" id="1070528"/>
    <lineage>
        <taxon>unclassified sequences</taxon>
        <taxon>metagenomes</taxon>
        <taxon>organismal metagenomes</taxon>
    </lineage>
</organism>
<dbReference type="AlphaFoldDB" id="A0A6C0DIV5"/>
<reference evidence="1" key="1">
    <citation type="journal article" date="2020" name="Nature">
        <title>Giant virus diversity and host interactions through global metagenomics.</title>
        <authorList>
            <person name="Schulz F."/>
            <person name="Roux S."/>
            <person name="Paez-Espino D."/>
            <person name="Jungbluth S."/>
            <person name="Walsh D.A."/>
            <person name="Denef V.J."/>
            <person name="McMahon K.D."/>
            <person name="Konstantinidis K.T."/>
            <person name="Eloe-Fadrosh E.A."/>
            <person name="Kyrpides N.C."/>
            <person name="Woyke T."/>
        </authorList>
    </citation>
    <scope>NUCLEOTIDE SEQUENCE</scope>
    <source>
        <strain evidence="1">GVMAG-M-3300023174-176</strain>
    </source>
</reference>
<dbReference type="InterPro" id="IPR011735">
    <property type="entry name" value="WlaTC/HtrL_glycosyltransf"/>
</dbReference>
<evidence type="ECO:0000313" key="1">
    <source>
        <dbReference type="EMBL" id="QHT15485.1"/>
    </source>
</evidence>
<protein>
    <recommendedName>
        <fullName evidence="2">Methyltransferase</fullName>
    </recommendedName>
</protein>
<dbReference type="EMBL" id="MN739613">
    <property type="protein sequence ID" value="QHT15485.1"/>
    <property type="molecule type" value="Genomic_DNA"/>
</dbReference>
<accession>A0A6C0DIV5</accession>
<name>A0A6C0DIV5_9ZZZZ</name>
<evidence type="ECO:0008006" key="2">
    <source>
        <dbReference type="Google" id="ProtNLM"/>
    </source>
</evidence>
<dbReference type="Pfam" id="PF09612">
    <property type="entry name" value="HtrL_YibB"/>
    <property type="match status" value="1"/>
</dbReference>
<sequence>MDLSISHLQTSLSNISLDKFRPIQGLHGNEFYNKHGIEHYKLLAYLSTLFHDQEIFDIGTHMAASAIALSYNPTNTIHTFDIQNGHLNKSEQGPTSIQNIKFHLYDLMNPVTRSPWAERLLASPLIVLDIDPHEGSMEYDFYCWLLANEYKGLLFLDDIWYFKGMRNNLWHKIPSEYKHDLTPVGHWSGSAIVSFDKDLVASWKPSTPLNKSWTLVTAYYDLTAMSDASVEINKRPTDHYLANAAATLALDHNLVVYCEAKTIDMIKALRPECLANKTRYVVNSFDDFPMTQFRNKIIENRRTHPYQFDNRNTASYYLFCMARYAMLKETITSNTFGSSHFAWINICIERMGYKNLVYLEDALQQYRDKFSTCYIDYLSPQLIANLPSYFQWGRCSMCSGFFTGNADYMYKVCDLIEKKFHHFLELGYGHADEQLYSPVYFENKDLFDPYLGDYQQMITNYTLVRDESWRPVRQVLQNAYNQKDFDTALLVCRLYTKSLRAGTAAIDDPTFLVFIKMYVVSSFTNGTLEDFNNIKELCVTRGIPFTSLI</sequence>
<proteinExistence type="predicted"/>